<dbReference type="AlphaFoldDB" id="A0A4Y8AK01"/>
<gene>
    <name evidence="3" type="ORF">E2R65_03965</name>
    <name evidence="2" type="ORF">GGR35_000196</name>
</gene>
<dbReference type="Proteomes" id="UP000583101">
    <property type="component" value="Unassembled WGS sequence"/>
</dbReference>
<dbReference type="EMBL" id="JACIEG010000001">
    <property type="protein sequence ID" value="MBB3967610.1"/>
    <property type="molecule type" value="Genomic_DNA"/>
</dbReference>
<name>A0A4Y8AK01_9SPHI</name>
<dbReference type="Proteomes" id="UP000297248">
    <property type="component" value="Unassembled WGS sequence"/>
</dbReference>
<feature type="domain" description="Lipocalin-like" evidence="1">
    <location>
        <begin position="37"/>
        <end position="105"/>
    </location>
</feature>
<protein>
    <recommendedName>
        <fullName evidence="1">Lipocalin-like domain-containing protein</fullName>
    </recommendedName>
</protein>
<dbReference type="OrthoDB" id="795195at2"/>
<evidence type="ECO:0000313" key="2">
    <source>
        <dbReference type="EMBL" id="MBB3967610.1"/>
    </source>
</evidence>
<dbReference type="InterPro" id="IPR024311">
    <property type="entry name" value="Lipocalin-like"/>
</dbReference>
<evidence type="ECO:0000313" key="3">
    <source>
        <dbReference type="EMBL" id="TEW69333.1"/>
    </source>
</evidence>
<reference evidence="3 4" key="1">
    <citation type="journal article" date="2016" name="Int. J. Syst. Evol. Microbiol.">
        <title>Proposal of Mucilaginibacter phyllosphaerae sp. nov. isolated from the phyllosphere of Galium album.</title>
        <authorList>
            <person name="Aydogan E.L."/>
            <person name="Busse H.J."/>
            <person name="Moser G."/>
            <person name="Muller C."/>
            <person name="Kampfer P."/>
            <person name="Glaeser S.P."/>
        </authorList>
    </citation>
    <scope>NUCLEOTIDE SEQUENCE [LARGE SCALE GENOMIC DNA]</scope>
    <source>
        <strain evidence="3 4">PP-F2FG21</strain>
    </source>
</reference>
<dbReference type="EMBL" id="SNQG01000001">
    <property type="protein sequence ID" value="TEW69333.1"/>
    <property type="molecule type" value="Genomic_DNA"/>
</dbReference>
<evidence type="ECO:0000259" key="1">
    <source>
        <dbReference type="Pfam" id="PF13648"/>
    </source>
</evidence>
<sequence>MKHKKLYFFLFGLLITALVTNSCKKEKQNSIPTLFATGTWQLSSILESRYLGDARLDLDTLQCDTDQFFTFNKTDMTCTYTNFDCVPQTAAGTWQLSDTRLYLNADITVKDTTMAGTSKPFLNAHIINIGEYSLVLEAGDIQTYYTATDKRTIRRYGFVRIKP</sequence>
<organism evidence="3 4">
    <name type="scientific">Mucilaginibacter phyllosphaerae</name>
    <dbReference type="NCBI Taxonomy" id="1812349"/>
    <lineage>
        <taxon>Bacteria</taxon>
        <taxon>Pseudomonadati</taxon>
        <taxon>Bacteroidota</taxon>
        <taxon>Sphingobacteriia</taxon>
        <taxon>Sphingobacteriales</taxon>
        <taxon>Sphingobacteriaceae</taxon>
        <taxon>Mucilaginibacter</taxon>
    </lineage>
</organism>
<reference evidence="3" key="2">
    <citation type="submission" date="2019-03" db="EMBL/GenBank/DDBJ databases">
        <authorList>
            <person name="Yan Y.-Q."/>
            <person name="Du Z.-J."/>
        </authorList>
    </citation>
    <scope>NUCLEOTIDE SEQUENCE</scope>
    <source>
        <strain evidence="3">PP-F2FG21</strain>
    </source>
</reference>
<proteinExistence type="predicted"/>
<dbReference type="Pfam" id="PF13648">
    <property type="entry name" value="Lipocalin_4"/>
    <property type="match status" value="1"/>
</dbReference>
<evidence type="ECO:0000313" key="4">
    <source>
        <dbReference type="Proteomes" id="UP000297248"/>
    </source>
</evidence>
<evidence type="ECO:0000313" key="5">
    <source>
        <dbReference type="Proteomes" id="UP000583101"/>
    </source>
</evidence>
<reference evidence="2 5" key="3">
    <citation type="submission" date="2020-08" db="EMBL/GenBank/DDBJ databases">
        <title>Genomic Encyclopedia of Type Strains, Phase IV (KMG-IV): sequencing the most valuable type-strain genomes for metagenomic binning, comparative biology and taxonomic classification.</title>
        <authorList>
            <person name="Goeker M."/>
        </authorList>
    </citation>
    <scope>NUCLEOTIDE SEQUENCE [LARGE SCALE GENOMIC DNA]</scope>
    <source>
        <strain evidence="2 5">DSM 100995</strain>
    </source>
</reference>
<keyword evidence="5" id="KW-1185">Reference proteome</keyword>
<dbReference type="RefSeq" id="WP_134335166.1">
    <property type="nucleotide sequence ID" value="NZ_BMCZ01000007.1"/>
</dbReference>
<comment type="caution">
    <text evidence="3">The sequence shown here is derived from an EMBL/GenBank/DDBJ whole genome shotgun (WGS) entry which is preliminary data.</text>
</comment>
<accession>A0A4Y8AK01</accession>